<dbReference type="OrthoDB" id="439127at2759"/>
<feature type="compositionally biased region" description="Gly residues" evidence="1">
    <location>
        <begin position="41"/>
        <end position="51"/>
    </location>
</feature>
<feature type="transmembrane region" description="Helical" evidence="2">
    <location>
        <begin position="153"/>
        <end position="174"/>
    </location>
</feature>
<dbReference type="InterPro" id="IPR021855">
    <property type="entry name" value="PAM68-like"/>
</dbReference>
<proteinExistence type="predicted"/>
<evidence type="ECO:0000259" key="3">
    <source>
        <dbReference type="PROSITE" id="PS50106"/>
    </source>
</evidence>
<evidence type="ECO:0000313" key="4">
    <source>
        <dbReference type="EMBL" id="KOO23857.1"/>
    </source>
</evidence>
<reference evidence="5" key="1">
    <citation type="journal article" date="2015" name="PLoS Genet.">
        <title>Genome Sequence and Transcriptome Analyses of Chrysochromulina tobin: Metabolic Tools for Enhanced Algal Fitness in the Prominent Order Prymnesiales (Haptophyceae).</title>
        <authorList>
            <person name="Hovde B.T."/>
            <person name="Deodato C.R."/>
            <person name="Hunsperger H.M."/>
            <person name="Ryken S.A."/>
            <person name="Yost W."/>
            <person name="Jha R.K."/>
            <person name="Patterson J."/>
            <person name="Monnat R.J. Jr."/>
            <person name="Barlow S.B."/>
            <person name="Starkenburg S.R."/>
            <person name="Cattolico R.A."/>
        </authorList>
    </citation>
    <scope>NUCLEOTIDE SEQUENCE</scope>
    <source>
        <strain evidence="5">CCMP291</strain>
    </source>
</reference>
<evidence type="ECO:0000256" key="2">
    <source>
        <dbReference type="SAM" id="Phobius"/>
    </source>
</evidence>
<accession>A0A0M0JBV0</accession>
<dbReference type="PANTHER" id="PTHR34575">
    <property type="entry name" value="PROTEIN PAM68, CHLOROPLASTIC"/>
    <property type="match status" value="1"/>
</dbReference>
<dbReference type="Pfam" id="PF00595">
    <property type="entry name" value="PDZ"/>
    <property type="match status" value="1"/>
</dbReference>
<sequence length="484" mass="50888">MATSATALQAAGGPLHSCIRALPASTTVSSLRCAADDGSTTGRGFGGGGMATGKAGKDVKGSKASKSRAESSSSPSVSMASAVTDAGVGNADRRGAEERGRAIMEQMRKEAGAQPADPFKKKGLALTPEELAPLDPTTGVMPEVVSQRMLKRVVPFAGLPVFGGLLTFVGFYYANTQLELDLPPQIVAFTTQALLLLSFAGITYGVMSTSWDENEEGSLLGWENVGPNIASMQGQEMDRIAEAKRDAEESDAEKAGIRMGRKGRRETVLKKKSIRLGSRASENAPALAPRQAMLRLPCFLLLTSGAEAFSIAARAPVQRCSAPCMGLFDGVKDAFGGDKPIPAADRVTPFDKWLGLDKALVEEEMPDQSAAYIDPNDVKNYFSVSLRKPMGIAFVENVGGGGVYVDEVLAEGAAAKQGTKLEKGDQLVGVGSVLVAGSDFDGALDAIKATTSETTKLTFFRGPTAFLYGPTRPSAEWYAKNLLK</sequence>
<name>A0A0M0JBV0_9EUKA</name>
<dbReference type="CDD" id="cd00136">
    <property type="entry name" value="PDZ_canonical"/>
    <property type="match status" value="1"/>
</dbReference>
<evidence type="ECO:0000256" key="1">
    <source>
        <dbReference type="SAM" id="MobiDB-lite"/>
    </source>
</evidence>
<keyword evidence="2" id="KW-1133">Transmembrane helix</keyword>
<comment type="caution">
    <text evidence="4">The sequence shown here is derived from an EMBL/GenBank/DDBJ whole genome shotgun (WGS) entry which is preliminary data.</text>
</comment>
<dbReference type="Pfam" id="PF11947">
    <property type="entry name" value="DUF3464"/>
    <property type="match status" value="1"/>
</dbReference>
<feature type="region of interest" description="Disordered" evidence="1">
    <location>
        <begin position="37"/>
        <end position="95"/>
    </location>
</feature>
<dbReference type="SMART" id="SM00228">
    <property type="entry name" value="PDZ"/>
    <property type="match status" value="1"/>
</dbReference>
<keyword evidence="2" id="KW-0812">Transmembrane</keyword>
<dbReference type="Gene3D" id="2.30.42.10">
    <property type="match status" value="1"/>
</dbReference>
<gene>
    <name evidence="4" type="ORF">Ctob_003461</name>
</gene>
<feature type="transmembrane region" description="Helical" evidence="2">
    <location>
        <begin position="186"/>
        <end position="207"/>
    </location>
</feature>
<protein>
    <recommendedName>
        <fullName evidence="3">PDZ domain-containing protein</fullName>
    </recommendedName>
</protein>
<dbReference type="AlphaFoldDB" id="A0A0M0JBV0"/>
<dbReference type="SUPFAM" id="SSF50156">
    <property type="entry name" value="PDZ domain-like"/>
    <property type="match status" value="1"/>
</dbReference>
<keyword evidence="5" id="KW-1185">Reference proteome</keyword>
<dbReference type="PANTHER" id="PTHR34575:SF1">
    <property type="entry name" value="PROTEIN PAM68, CHLOROPLASTIC"/>
    <property type="match status" value="1"/>
</dbReference>
<dbReference type="Proteomes" id="UP000037460">
    <property type="component" value="Unassembled WGS sequence"/>
</dbReference>
<feature type="compositionally biased region" description="Low complexity" evidence="1">
    <location>
        <begin position="70"/>
        <end position="82"/>
    </location>
</feature>
<dbReference type="InterPro" id="IPR036034">
    <property type="entry name" value="PDZ_sf"/>
</dbReference>
<organism evidence="4 5">
    <name type="scientific">Chrysochromulina tobinii</name>
    <dbReference type="NCBI Taxonomy" id="1460289"/>
    <lineage>
        <taxon>Eukaryota</taxon>
        <taxon>Haptista</taxon>
        <taxon>Haptophyta</taxon>
        <taxon>Prymnesiophyceae</taxon>
        <taxon>Prymnesiales</taxon>
        <taxon>Chrysochromulinaceae</taxon>
        <taxon>Chrysochromulina</taxon>
    </lineage>
</organism>
<feature type="domain" description="PDZ" evidence="3">
    <location>
        <begin position="390"/>
        <end position="455"/>
    </location>
</feature>
<dbReference type="InterPro" id="IPR001478">
    <property type="entry name" value="PDZ"/>
</dbReference>
<evidence type="ECO:0000313" key="5">
    <source>
        <dbReference type="Proteomes" id="UP000037460"/>
    </source>
</evidence>
<dbReference type="EMBL" id="JWZX01003151">
    <property type="protein sequence ID" value="KOO23857.1"/>
    <property type="molecule type" value="Genomic_DNA"/>
</dbReference>
<keyword evidence="2" id="KW-0472">Membrane</keyword>
<dbReference type="PROSITE" id="PS50106">
    <property type="entry name" value="PDZ"/>
    <property type="match status" value="1"/>
</dbReference>